<evidence type="ECO:0000313" key="4">
    <source>
        <dbReference type="Proteomes" id="UP001162135"/>
    </source>
</evidence>
<dbReference type="Proteomes" id="UP001162135">
    <property type="component" value="Unassembled WGS sequence"/>
</dbReference>
<evidence type="ECO:0000259" key="1">
    <source>
        <dbReference type="Pfam" id="PF25678"/>
    </source>
</evidence>
<evidence type="ECO:0000313" key="3">
    <source>
        <dbReference type="EMBL" id="MDH4572440.1"/>
    </source>
</evidence>
<proteinExistence type="predicted"/>
<dbReference type="Pfam" id="PF25679">
    <property type="entry name" value="DUF7947"/>
    <property type="match status" value="1"/>
</dbReference>
<name>A0ABT6I445_9GAMM</name>
<gene>
    <name evidence="3" type="ORF">CUR86_08205</name>
</gene>
<accession>A0ABT6I445</accession>
<dbReference type="EMBL" id="PGFS01000001">
    <property type="protein sequence ID" value="MDH4572440.1"/>
    <property type="molecule type" value="Genomic_DNA"/>
</dbReference>
<dbReference type="InterPro" id="IPR057707">
    <property type="entry name" value="DUF7947"/>
</dbReference>
<dbReference type="Pfam" id="PF25678">
    <property type="entry name" value="DUF7946"/>
    <property type="match status" value="1"/>
</dbReference>
<reference evidence="3" key="1">
    <citation type="journal article" date="2015" name="Antonie Van Leeuwenhoek">
        <title>Comparative 16S rRNA signatures and multilocus sequence analysis for the genus Salinicola and description of Salinicola acroporae sp. nov., isolated from coral Acropora digitifera.</title>
        <authorList>
            <person name="Lepcha R.T."/>
            <person name="Poddar A."/>
            <person name="Schumann P."/>
            <person name="Das S.K."/>
        </authorList>
    </citation>
    <scope>NUCLEOTIDE SEQUENCE</scope>
    <source>
        <strain evidence="3">S4-41</strain>
    </source>
</reference>
<reference evidence="3" key="2">
    <citation type="submission" date="2017-11" db="EMBL/GenBank/DDBJ databases">
        <authorList>
            <person name="Das S.K."/>
        </authorList>
    </citation>
    <scope>NUCLEOTIDE SEQUENCE</scope>
    <source>
        <strain evidence="3">S4-41</strain>
    </source>
</reference>
<keyword evidence="4" id="KW-1185">Reference proteome</keyword>
<protein>
    <submittedName>
        <fullName evidence="3">Uncharacterized protein</fullName>
    </submittedName>
</protein>
<evidence type="ECO:0000259" key="2">
    <source>
        <dbReference type="Pfam" id="PF25679"/>
    </source>
</evidence>
<organism evidence="3 4">
    <name type="scientific">Salinicola acroporae</name>
    <dbReference type="NCBI Taxonomy" id="1541440"/>
    <lineage>
        <taxon>Bacteria</taxon>
        <taxon>Pseudomonadati</taxon>
        <taxon>Pseudomonadota</taxon>
        <taxon>Gammaproteobacteria</taxon>
        <taxon>Oceanospirillales</taxon>
        <taxon>Halomonadaceae</taxon>
        <taxon>Salinicola</taxon>
    </lineage>
</organism>
<dbReference type="InterPro" id="IPR057706">
    <property type="entry name" value="DUF7946"/>
</dbReference>
<feature type="domain" description="DUF7946" evidence="1">
    <location>
        <begin position="2"/>
        <end position="199"/>
    </location>
</feature>
<feature type="domain" description="DUF7947" evidence="2">
    <location>
        <begin position="216"/>
        <end position="284"/>
    </location>
</feature>
<comment type="caution">
    <text evidence="3">The sequence shown here is derived from an EMBL/GenBank/DDBJ whole genome shotgun (WGS) entry which is preliminary data.</text>
</comment>
<sequence>MGLRYEGLSSDRHILDSLEYAKSLEGSSRIYRLVAHYCLHGEVLRPRSRSDLRCYTLPAKSGSYEALLVILTAAAHEIPAFSDVYKSALDWLISKLVGFIKDKLSGQGDVNELVEVIKLQAEKNSELNTILANGLIKSNERHADLSERLLDTLPSLIAAAQSGMRKAVAPVGSSCSTMTQFHDLPEPVSVSEPEAMAIRSQEELVVGKPGPFIVNRIHSLSLDTGACTIEIEGFEGLVNGKVDDIGLKQPGNPYSRALDAHSPLRVRGRPVFKQDQLHKLFITESE</sequence>